<evidence type="ECO:0000313" key="8">
    <source>
        <dbReference type="EMBL" id="GLW56809.1"/>
    </source>
</evidence>
<dbReference type="GO" id="GO:0030428">
    <property type="term" value="C:cell septum"/>
    <property type="evidence" value="ECO:0007669"/>
    <property type="project" value="UniProtKB-SubCell"/>
</dbReference>
<proteinExistence type="inferred from homology"/>
<dbReference type="InterPro" id="IPR006776">
    <property type="entry name" value="SsgB"/>
</dbReference>
<feature type="compositionally biased region" description="Low complexity" evidence="7">
    <location>
        <begin position="497"/>
        <end position="521"/>
    </location>
</feature>
<evidence type="ECO:0000256" key="6">
    <source>
        <dbReference type="ARBA" id="ARBA00023306"/>
    </source>
</evidence>
<evidence type="ECO:0000256" key="1">
    <source>
        <dbReference type="ARBA" id="ARBA00004431"/>
    </source>
</evidence>
<feature type="compositionally biased region" description="Polar residues" evidence="7">
    <location>
        <begin position="65"/>
        <end position="84"/>
    </location>
</feature>
<accession>A0A9W6PKZ7</accession>
<feature type="compositionally biased region" description="Basic and acidic residues" evidence="7">
    <location>
        <begin position="524"/>
        <end position="547"/>
    </location>
</feature>
<name>A0A9W6PKZ7_9ACTN</name>
<comment type="caution">
    <text evidence="8">The sequence shown here is derived from an EMBL/GenBank/DDBJ whole genome shotgun (WGS) entry which is preliminary data.</text>
</comment>
<evidence type="ECO:0000256" key="4">
    <source>
        <dbReference type="ARBA" id="ARBA00022969"/>
    </source>
</evidence>
<evidence type="ECO:0000256" key="2">
    <source>
        <dbReference type="ARBA" id="ARBA00009323"/>
    </source>
</evidence>
<dbReference type="InterPro" id="IPR038658">
    <property type="entry name" value="SsgB_sf"/>
</dbReference>
<reference evidence="8" key="1">
    <citation type="submission" date="2023-02" db="EMBL/GenBank/DDBJ databases">
        <title>Kitasatospora phosalacinea NBRC 14362.</title>
        <authorList>
            <person name="Ichikawa N."/>
            <person name="Sato H."/>
            <person name="Tonouchi N."/>
        </authorList>
    </citation>
    <scope>NUCLEOTIDE SEQUENCE</scope>
    <source>
        <strain evidence="8">NBRC 14362</strain>
    </source>
</reference>
<dbReference type="AlphaFoldDB" id="A0A9W6PKZ7"/>
<dbReference type="Proteomes" id="UP001165143">
    <property type="component" value="Unassembled WGS sequence"/>
</dbReference>
<dbReference type="Gene3D" id="2.30.31.20">
    <property type="entry name" value="Sporulation-specific cell division protein SsgB"/>
    <property type="match status" value="1"/>
</dbReference>
<dbReference type="GO" id="GO:0000917">
    <property type="term" value="P:division septum assembly"/>
    <property type="evidence" value="ECO:0007669"/>
    <property type="project" value="UniProtKB-KW"/>
</dbReference>
<feature type="region of interest" description="Disordered" evidence="7">
    <location>
        <begin position="438"/>
        <end position="460"/>
    </location>
</feature>
<sequence length="702" mass="75450">MTIRDDMTPADDAVVPDPAAGFDELLAASSLGAAHVQAFMQPLPDTVAQRFTRHLGHDSADGDSGSATADSPRQPASRQESAGQDNAHKNAASMREAWRAPRTWHTAAASRRGGPVLLAASPTGGRRAAALALLRALLEHGDGSIESRFHSQAQAPLAGLFKLLAADGARSRNAFASALYAALEFRPEPGPAWSVLLDNADDNYRIKTAHDALHDCGCRHWAHGQGLHFERLPGTGLPTLLADTAGTGQSDLAALLAATVRRHSDPWYEPEGVQEPVMLFVSYRPGTGKTTTVQRLFDTPPSADPCELAEEVLHTLTRSAARHSHTSTYERLLECLLHTGTHRSAWPDAYRNAAGHTSASGAPNEDRRPTWWAHDSFLLRPPACHTATDTPDPYWPGLHATDREDKPWPRLALWALNQCPKDQPALLLRLAAREAQHSTHSADALPPGQKPAESAPAPGSELMLYTDGIVHGDTSVLEQRLRLLLNDGCHPLPPDPSAASPAAGQPHPAMPPARQGAAPRPARNRADSPKPTADRPKTRPRNPRLDMESVTANGATTLRARMRLRLLAPGQQDIGVPAELLYRSHDPYAVVMALAPDGQPPVTWMFSRDLLTDGLTHPTGTGDVRIWSDPAALAATDGSDRRVHISLDAPDGHAHLSACRQDIEDFVVATRKIVPPGREHTQLADDAFDVLTATVQSTATGT</sequence>
<dbReference type="EMBL" id="BSRX01000031">
    <property type="protein sequence ID" value="GLW56809.1"/>
    <property type="molecule type" value="Genomic_DNA"/>
</dbReference>
<evidence type="ECO:0000256" key="3">
    <source>
        <dbReference type="ARBA" id="ARBA00022618"/>
    </source>
</evidence>
<evidence type="ECO:0000256" key="7">
    <source>
        <dbReference type="SAM" id="MobiDB-lite"/>
    </source>
</evidence>
<gene>
    <name evidence="8" type="ORF">Kpho01_48200</name>
</gene>
<keyword evidence="5" id="KW-0717">Septation</keyword>
<keyword evidence="6" id="KW-0131">Cell cycle</keyword>
<dbReference type="OrthoDB" id="3853096at2"/>
<feature type="region of interest" description="Disordered" evidence="7">
    <location>
        <begin position="55"/>
        <end position="100"/>
    </location>
</feature>
<keyword evidence="4" id="KW-0749">Sporulation</keyword>
<protein>
    <submittedName>
        <fullName evidence="8">Uncharacterized protein</fullName>
    </submittedName>
</protein>
<dbReference type="GO" id="GO:0030435">
    <property type="term" value="P:sporulation resulting in formation of a cellular spore"/>
    <property type="evidence" value="ECO:0007669"/>
    <property type="project" value="UniProtKB-KW"/>
</dbReference>
<feature type="region of interest" description="Disordered" evidence="7">
    <location>
        <begin position="488"/>
        <end position="552"/>
    </location>
</feature>
<dbReference type="RefSeq" id="WP_051777125.1">
    <property type="nucleotide sequence ID" value="NZ_BSRX01000031.1"/>
</dbReference>
<comment type="similarity">
    <text evidence="2">Belongs to the SsgA family.</text>
</comment>
<organism evidence="8 9">
    <name type="scientific">Kitasatospora phosalacinea</name>
    <dbReference type="NCBI Taxonomy" id="2065"/>
    <lineage>
        <taxon>Bacteria</taxon>
        <taxon>Bacillati</taxon>
        <taxon>Actinomycetota</taxon>
        <taxon>Actinomycetes</taxon>
        <taxon>Kitasatosporales</taxon>
        <taxon>Streptomycetaceae</taxon>
        <taxon>Kitasatospora</taxon>
    </lineage>
</organism>
<evidence type="ECO:0000256" key="5">
    <source>
        <dbReference type="ARBA" id="ARBA00023210"/>
    </source>
</evidence>
<keyword evidence="3" id="KW-0132">Cell division</keyword>
<comment type="subcellular location">
    <subcellularLocation>
        <location evidence="1">Cell septum</location>
    </subcellularLocation>
</comment>
<evidence type="ECO:0000313" key="9">
    <source>
        <dbReference type="Proteomes" id="UP001165143"/>
    </source>
</evidence>
<dbReference type="Pfam" id="PF04686">
    <property type="entry name" value="SsgA"/>
    <property type="match status" value="1"/>
</dbReference>